<proteinExistence type="inferred from homology"/>
<organism evidence="14 15">
    <name type="scientific">Pendulispora albinea</name>
    <dbReference type="NCBI Taxonomy" id="2741071"/>
    <lineage>
        <taxon>Bacteria</taxon>
        <taxon>Pseudomonadati</taxon>
        <taxon>Myxococcota</taxon>
        <taxon>Myxococcia</taxon>
        <taxon>Myxococcales</taxon>
        <taxon>Sorangiineae</taxon>
        <taxon>Pendulisporaceae</taxon>
        <taxon>Pendulispora</taxon>
    </lineage>
</organism>
<dbReference type="InterPro" id="IPR045357">
    <property type="entry name" value="Aminopeptidase_N-like_N"/>
</dbReference>
<dbReference type="CDD" id="cd09601">
    <property type="entry name" value="M1_APN-Q_like"/>
    <property type="match status" value="1"/>
</dbReference>
<keyword evidence="8 9" id="KW-0482">Metalloprotease</keyword>
<evidence type="ECO:0000313" key="15">
    <source>
        <dbReference type="Proteomes" id="UP001370348"/>
    </source>
</evidence>
<name>A0ABZ2LZP4_9BACT</name>
<feature type="domain" description="Aminopeptidase N-like N-terminal" evidence="13">
    <location>
        <begin position="73"/>
        <end position="252"/>
    </location>
</feature>
<evidence type="ECO:0000259" key="11">
    <source>
        <dbReference type="Pfam" id="PF01433"/>
    </source>
</evidence>
<evidence type="ECO:0000313" key="14">
    <source>
        <dbReference type="EMBL" id="WXB16416.1"/>
    </source>
</evidence>
<dbReference type="InterPro" id="IPR042097">
    <property type="entry name" value="Aminopeptidase_N-like_N_sf"/>
</dbReference>
<dbReference type="Pfam" id="PF11838">
    <property type="entry name" value="ERAP1_C"/>
    <property type="match status" value="1"/>
</dbReference>
<feature type="signal peptide" evidence="10">
    <location>
        <begin position="1"/>
        <end position="34"/>
    </location>
</feature>
<evidence type="ECO:0000259" key="13">
    <source>
        <dbReference type="Pfam" id="PF17900"/>
    </source>
</evidence>
<dbReference type="EC" id="3.4.11.-" evidence="9"/>
<dbReference type="InterPro" id="IPR027268">
    <property type="entry name" value="Peptidase_M4/M1_CTD_sf"/>
</dbReference>
<protein>
    <recommendedName>
        <fullName evidence="9">Aminopeptidase</fullName>
        <ecNumber evidence="9">3.4.11.-</ecNumber>
    </recommendedName>
</protein>
<dbReference type="InterPro" id="IPR014782">
    <property type="entry name" value="Peptidase_M1_dom"/>
</dbReference>
<keyword evidence="15" id="KW-1185">Reference proteome</keyword>
<dbReference type="InterPro" id="IPR034016">
    <property type="entry name" value="M1_APN-typ"/>
</dbReference>
<evidence type="ECO:0000256" key="2">
    <source>
        <dbReference type="ARBA" id="ARBA00010136"/>
    </source>
</evidence>
<evidence type="ECO:0000256" key="8">
    <source>
        <dbReference type="ARBA" id="ARBA00023049"/>
    </source>
</evidence>
<dbReference type="InterPro" id="IPR024571">
    <property type="entry name" value="ERAP1-like_C_dom"/>
</dbReference>
<feature type="chain" id="PRO_5045820814" description="Aminopeptidase" evidence="10">
    <location>
        <begin position="35"/>
        <end position="921"/>
    </location>
</feature>
<evidence type="ECO:0000256" key="5">
    <source>
        <dbReference type="ARBA" id="ARBA00022723"/>
    </source>
</evidence>
<evidence type="ECO:0000256" key="9">
    <source>
        <dbReference type="RuleBase" id="RU364040"/>
    </source>
</evidence>
<keyword evidence="10" id="KW-0732">Signal</keyword>
<dbReference type="Gene3D" id="2.60.40.1730">
    <property type="entry name" value="tricorn interacting facor f3 domain"/>
    <property type="match status" value="1"/>
</dbReference>
<accession>A0ABZ2LZP4</accession>
<evidence type="ECO:0000256" key="1">
    <source>
        <dbReference type="ARBA" id="ARBA00000098"/>
    </source>
</evidence>
<dbReference type="PANTHER" id="PTHR11533:SF174">
    <property type="entry name" value="PUROMYCIN-SENSITIVE AMINOPEPTIDASE-RELATED"/>
    <property type="match status" value="1"/>
</dbReference>
<keyword evidence="3 9" id="KW-0031">Aminopeptidase</keyword>
<evidence type="ECO:0000256" key="3">
    <source>
        <dbReference type="ARBA" id="ARBA00022438"/>
    </source>
</evidence>
<feature type="domain" description="Peptidase M1 membrane alanine aminopeptidase" evidence="11">
    <location>
        <begin position="289"/>
        <end position="503"/>
    </location>
</feature>
<sequence length="921" mass="101660">MTPRPLRTIGRGAAPRALRAPRASFALLAFSALAACGVGACGGQKPPAPVQETQAKAIAPPQPTLRLPENARPVRYDLDLTLDPSKDDFAGAVGIDLTVQQPTTVIWLNARALRIREAHVTFGGKKSAARVLPGGDDFVGFAFDRPIGPGAARLDVAYEGHVDKDRQAGLYRVSEGRGNDDWYLYSVFEPIDARRAFPCFDEPAYKVPWKIALHVKKEHVALANAKVESETPGPNGMKTVVFEESKPLPSYLVALVVGPFDVLDAGTAGHHGTPLRFVVPKGRGGETRYATEVTTKLVGVLEDYFGMPYPYGKLDVAVVPRYAGTMEHPGLVALGQPITLIRPDEETPARKQFYAHIGGHELGHYWFGDYVTMTWWDDLWLNEAFTTWIDVKVTRAIDPSWNTDQGRLRLRGRAMGTDALATAQPIRVPITSDHDIANTFSADITYLKGAQVIRMFENFLGPEKFQSAVRRYMKEHAWKNATTDDFLAALQAETGQDIGPAFKTFIDQPGVPLVAADPICTKDAAPQLLVAQQRFIPTGSEASPDQSWQIPVCVKYGTKKGVTRECTLLRTSRSAITLDAEPSCPDWVLPNEGGAGYYRSNVNAAALSKLLKTAWPNLDPLEKIALVSDAAALTHNGTLGIAEALAFVPAMLKGADRHLIETTFEIVEQARKDVLRPELVPSYAKYIRSLYGEKAKALGWTSKPGEDNDTRVLRANVLRMVGDLGEDPAVRKKAYELVVKWLSDRKALEPDVLETALILAAKSKDRDLWNRLRQAARASHDRSERAMIFTALGNFRDSALMKETFDLLLSNEIEMRDGQGIVTAALAERESRDQAYEFLTKNFDTIATRTGRRDGNLLLRAAATYCDKEHHDEAVRFFTDRAKTIEGGPQILANALERQVLCIAQRERNEKPIEAFLKTIR</sequence>
<dbReference type="SUPFAM" id="SSF63737">
    <property type="entry name" value="Leukotriene A4 hydrolase N-terminal domain"/>
    <property type="match status" value="1"/>
</dbReference>
<comment type="catalytic activity">
    <reaction evidence="1">
        <text>Release of an N-terminal amino acid, Xaa-|-Yaa- from a peptide, amide or arylamide. Xaa is preferably Ala, but may be most amino acids including Pro (slow action). When a terminal hydrophobic residue is followed by a prolyl residue, the two may be released as an intact Xaa-Pro dipeptide.</text>
        <dbReference type="EC" id="3.4.11.2"/>
    </reaction>
</comment>
<reference evidence="14 15" key="1">
    <citation type="submission" date="2021-12" db="EMBL/GenBank/DDBJ databases">
        <title>Discovery of the Pendulisporaceae a myxobacterial family with distinct sporulation behavior and unique specialized metabolism.</title>
        <authorList>
            <person name="Garcia R."/>
            <person name="Popoff A."/>
            <person name="Bader C.D."/>
            <person name="Loehr J."/>
            <person name="Walesch S."/>
            <person name="Walt C."/>
            <person name="Boldt J."/>
            <person name="Bunk B."/>
            <person name="Haeckl F.J.F.P.J."/>
            <person name="Gunesch A.P."/>
            <person name="Birkelbach J."/>
            <person name="Nuebel U."/>
            <person name="Pietschmann T."/>
            <person name="Bach T."/>
            <person name="Mueller R."/>
        </authorList>
    </citation>
    <scope>NUCLEOTIDE SEQUENCE [LARGE SCALE GENOMIC DNA]</scope>
    <source>
        <strain evidence="14 15">MSr11954</strain>
    </source>
</reference>
<keyword evidence="6 9" id="KW-0378">Hydrolase</keyword>
<evidence type="ECO:0000256" key="7">
    <source>
        <dbReference type="ARBA" id="ARBA00022833"/>
    </source>
</evidence>
<feature type="domain" description="ERAP1-like C-terminal" evidence="12">
    <location>
        <begin position="587"/>
        <end position="898"/>
    </location>
</feature>
<dbReference type="Pfam" id="PF17900">
    <property type="entry name" value="Peptidase_M1_N"/>
    <property type="match status" value="1"/>
</dbReference>
<dbReference type="InterPro" id="IPR050344">
    <property type="entry name" value="Peptidase_M1_aminopeptidases"/>
</dbReference>
<evidence type="ECO:0000256" key="4">
    <source>
        <dbReference type="ARBA" id="ARBA00022670"/>
    </source>
</evidence>
<dbReference type="PRINTS" id="PR00756">
    <property type="entry name" value="ALADIPTASE"/>
</dbReference>
<dbReference type="Proteomes" id="UP001370348">
    <property type="component" value="Chromosome"/>
</dbReference>
<dbReference type="Gene3D" id="2.60.40.1910">
    <property type="match status" value="1"/>
</dbReference>
<dbReference type="Gene3D" id="1.25.50.20">
    <property type="match status" value="1"/>
</dbReference>
<evidence type="ECO:0000256" key="10">
    <source>
        <dbReference type="SAM" id="SignalP"/>
    </source>
</evidence>
<keyword evidence="4 9" id="KW-0645">Protease</keyword>
<dbReference type="EMBL" id="CP089984">
    <property type="protein sequence ID" value="WXB16416.1"/>
    <property type="molecule type" value="Genomic_DNA"/>
</dbReference>
<dbReference type="SUPFAM" id="SSF55486">
    <property type="entry name" value="Metalloproteases ('zincins'), catalytic domain"/>
    <property type="match status" value="1"/>
</dbReference>
<dbReference type="Pfam" id="PF01433">
    <property type="entry name" value="Peptidase_M1"/>
    <property type="match status" value="1"/>
</dbReference>
<gene>
    <name evidence="14" type="ORF">LZC94_03860</name>
</gene>
<keyword evidence="7 9" id="KW-0862">Zinc</keyword>
<dbReference type="PANTHER" id="PTHR11533">
    <property type="entry name" value="PROTEASE M1 ZINC METALLOPROTEASE"/>
    <property type="match status" value="1"/>
</dbReference>
<evidence type="ECO:0000259" key="12">
    <source>
        <dbReference type="Pfam" id="PF11838"/>
    </source>
</evidence>
<dbReference type="RefSeq" id="WP_394826041.1">
    <property type="nucleotide sequence ID" value="NZ_CP089984.1"/>
</dbReference>
<keyword evidence="5 9" id="KW-0479">Metal-binding</keyword>
<comment type="cofactor">
    <cofactor evidence="9">
        <name>Zn(2+)</name>
        <dbReference type="ChEBI" id="CHEBI:29105"/>
    </cofactor>
    <text evidence="9">Binds 1 zinc ion per subunit.</text>
</comment>
<dbReference type="Gene3D" id="1.10.390.10">
    <property type="entry name" value="Neutral Protease Domain 2"/>
    <property type="match status" value="1"/>
</dbReference>
<dbReference type="InterPro" id="IPR001930">
    <property type="entry name" value="Peptidase_M1"/>
</dbReference>
<comment type="similarity">
    <text evidence="2 9">Belongs to the peptidase M1 family.</text>
</comment>
<evidence type="ECO:0000256" key="6">
    <source>
        <dbReference type="ARBA" id="ARBA00022801"/>
    </source>
</evidence>